<accession>A0AAV4ALJ7</accession>
<dbReference type="Proteomes" id="UP000735302">
    <property type="component" value="Unassembled WGS sequence"/>
</dbReference>
<evidence type="ECO:0000313" key="2">
    <source>
        <dbReference type="Proteomes" id="UP000735302"/>
    </source>
</evidence>
<gene>
    <name evidence="1" type="ORF">PoB_003474500</name>
</gene>
<reference evidence="1 2" key="1">
    <citation type="journal article" date="2021" name="Elife">
        <title>Chloroplast acquisition without the gene transfer in kleptoplastic sea slugs, Plakobranchus ocellatus.</title>
        <authorList>
            <person name="Maeda T."/>
            <person name="Takahashi S."/>
            <person name="Yoshida T."/>
            <person name="Shimamura S."/>
            <person name="Takaki Y."/>
            <person name="Nagai Y."/>
            <person name="Toyoda A."/>
            <person name="Suzuki Y."/>
            <person name="Arimoto A."/>
            <person name="Ishii H."/>
            <person name="Satoh N."/>
            <person name="Nishiyama T."/>
            <person name="Hasebe M."/>
            <person name="Maruyama T."/>
            <person name="Minagawa J."/>
            <person name="Obokata J."/>
            <person name="Shigenobu S."/>
        </authorList>
    </citation>
    <scope>NUCLEOTIDE SEQUENCE [LARGE SCALE GENOMIC DNA]</scope>
</reference>
<comment type="caution">
    <text evidence="1">The sequence shown here is derived from an EMBL/GenBank/DDBJ whole genome shotgun (WGS) entry which is preliminary data.</text>
</comment>
<keyword evidence="2" id="KW-1185">Reference proteome</keyword>
<organism evidence="1 2">
    <name type="scientific">Plakobranchus ocellatus</name>
    <dbReference type="NCBI Taxonomy" id="259542"/>
    <lineage>
        <taxon>Eukaryota</taxon>
        <taxon>Metazoa</taxon>
        <taxon>Spiralia</taxon>
        <taxon>Lophotrochozoa</taxon>
        <taxon>Mollusca</taxon>
        <taxon>Gastropoda</taxon>
        <taxon>Heterobranchia</taxon>
        <taxon>Euthyneura</taxon>
        <taxon>Panpulmonata</taxon>
        <taxon>Sacoglossa</taxon>
        <taxon>Placobranchoidea</taxon>
        <taxon>Plakobranchidae</taxon>
        <taxon>Plakobranchus</taxon>
    </lineage>
</organism>
<dbReference type="AlphaFoldDB" id="A0AAV4ALJ7"/>
<name>A0AAV4ALJ7_9GAST</name>
<dbReference type="EMBL" id="BLXT01003952">
    <property type="protein sequence ID" value="GFO08240.1"/>
    <property type="molecule type" value="Genomic_DNA"/>
</dbReference>
<sequence>MVHVTCENLLLRLDDPSDTTVCWISARAFPFSLSGYFFVQIHAVGLNASSRFEDNCYGTAGEVALGFRDIIHQYKLRDTICRYTLDVSWPLS</sequence>
<protein>
    <submittedName>
        <fullName evidence="1">Uncharacterized protein</fullName>
    </submittedName>
</protein>
<evidence type="ECO:0000313" key="1">
    <source>
        <dbReference type="EMBL" id="GFO08240.1"/>
    </source>
</evidence>
<proteinExistence type="predicted"/>